<feature type="transmembrane region" description="Helical" evidence="1">
    <location>
        <begin position="7"/>
        <end position="30"/>
    </location>
</feature>
<gene>
    <name evidence="2" type="ORF">QE152_g15919</name>
</gene>
<sequence>MLPLLKIAIVAAVVTAATVGIAIGIVYAVAPLTTTDPCKGIEEPQTFSVSLRTDNAFLTWSRAIVPANCLVNFEISAYLNDEFLHNETVFGNQYIFPIDFNPSCSVFTFKLRAISEGLYHSQPVVREIITDTDELQNLAYHHDLVEWTTNNEKSKCTFEVKHDDEIVETNLDGKSYDVSGFPLCRMHQISVTPIHFNNLDGKSYDVSGFPLCRMHQISVTPIHFNGRRGTQKAITFERDFQPISELELTVTDENVVRVDLNLNENVNECKQMRQFHFDFDCHTDTKKMKILRNRTRTLTNANRCGSSISILIVTPILRK</sequence>
<dbReference type="EMBL" id="JASPKY010000160">
    <property type="protein sequence ID" value="KAK9729488.1"/>
    <property type="molecule type" value="Genomic_DNA"/>
</dbReference>
<dbReference type="Proteomes" id="UP001458880">
    <property type="component" value="Unassembled WGS sequence"/>
</dbReference>
<reference evidence="2 3" key="2">
    <citation type="journal article" date="2024" name="BMC Genomics">
        <title>De novo assembly and annotation of Popillia japonica's genome with initial clues to its potential as an invasive pest.</title>
        <authorList>
            <person name="Cucini C."/>
            <person name="Boschi S."/>
            <person name="Funari R."/>
            <person name="Cardaioli E."/>
            <person name="Iannotti N."/>
            <person name="Marturano G."/>
            <person name="Paoli F."/>
            <person name="Bruttini M."/>
            <person name="Carapelli A."/>
            <person name="Frati F."/>
            <person name="Nardi F."/>
        </authorList>
    </citation>
    <scope>NUCLEOTIDE SEQUENCE [LARGE SCALE GENOMIC DNA]</scope>
    <source>
        <strain evidence="2">DMR45628</strain>
    </source>
</reference>
<keyword evidence="1" id="KW-0472">Membrane</keyword>
<evidence type="ECO:0000313" key="2">
    <source>
        <dbReference type="EMBL" id="KAK9729488.1"/>
    </source>
</evidence>
<organism evidence="2 3">
    <name type="scientific">Popillia japonica</name>
    <name type="common">Japanese beetle</name>
    <dbReference type="NCBI Taxonomy" id="7064"/>
    <lineage>
        <taxon>Eukaryota</taxon>
        <taxon>Metazoa</taxon>
        <taxon>Ecdysozoa</taxon>
        <taxon>Arthropoda</taxon>
        <taxon>Hexapoda</taxon>
        <taxon>Insecta</taxon>
        <taxon>Pterygota</taxon>
        <taxon>Neoptera</taxon>
        <taxon>Endopterygota</taxon>
        <taxon>Coleoptera</taxon>
        <taxon>Polyphaga</taxon>
        <taxon>Scarabaeiformia</taxon>
        <taxon>Scarabaeidae</taxon>
        <taxon>Rutelinae</taxon>
        <taxon>Popillia</taxon>
    </lineage>
</organism>
<evidence type="ECO:0008006" key="4">
    <source>
        <dbReference type="Google" id="ProtNLM"/>
    </source>
</evidence>
<evidence type="ECO:0000256" key="1">
    <source>
        <dbReference type="SAM" id="Phobius"/>
    </source>
</evidence>
<evidence type="ECO:0000313" key="3">
    <source>
        <dbReference type="Proteomes" id="UP001458880"/>
    </source>
</evidence>
<reference evidence="2" key="1">
    <citation type="submission" date="2023-05" db="EMBL/GenBank/DDBJ databases">
        <authorList>
            <person name="Nardi F."/>
            <person name="Carapelli A."/>
            <person name="Cucini C."/>
        </authorList>
    </citation>
    <scope>NUCLEOTIDE SEQUENCE</scope>
    <source>
        <strain evidence="2">DMR45628</strain>
        <tissue evidence="2">Testes</tissue>
    </source>
</reference>
<accession>A0AAW1L6F4</accession>
<keyword evidence="1" id="KW-0812">Transmembrane</keyword>
<keyword evidence="1" id="KW-1133">Transmembrane helix</keyword>
<name>A0AAW1L6F4_POPJA</name>
<dbReference type="EMBL" id="JASPKY010000160">
    <property type="protein sequence ID" value="KAK9729489.1"/>
    <property type="molecule type" value="Genomic_DNA"/>
</dbReference>
<protein>
    <recommendedName>
        <fullName evidence="4">Fibronectin type-III domain-containing protein</fullName>
    </recommendedName>
</protein>
<keyword evidence="3" id="KW-1185">Reference proteome</keyword>
<dbReference type="AlphaFoldDB" id="A0AAW1L6F4"/>
<comment type="caution">
    <text evidence="2">The sequence shown here is derived from an EMBL/GenBank/DDBJ whole genome shotgun (WGS) entry which is preliminary data.</text>
</comment>
<proteinExistence type="predicted"/>